<evidence type="ECO:0000313" key="4">
    <source>
        <dbReference type="Proteomes" id="UP000054988"/>
    </source>
</evidence>
<protein>
    <recommendedName>
        <fullName evidence="2">Poly(A) RNA polymerase mitochondrial-like central palm domain-containing protein</fullName>
    </recommendedName>
</protein>
<evidence type="ECO:0000256" key="1">
    <source>
        <dbReference type="SAM" id="MobiDB-lite"/>
    </source>
</evidence>
<evidence type="ECO:0000313" key="3">
    <source>
        <dbReference type="EMBL" id="KTB40429.1"/>
    </source>
</evidence>
<dbReference type="Gene3D" id="3.30.460.10">
    <property type="entry name" value="Beta Polymerase, domain 2"/>
    <property type="match status" value="1"/>
</dbReference>
<dbReference type="Pfam" id="PF22600">
    <property type="entry name" value="MTPAP-like_central"/>
    <property type="match status" value="1"/>
</dbReference>
<dbReference type="GO" id="GO:0010605">
    <property type="term" value="P:negative regulation of macromolecule metabolic process"/>
    <property type="evidence" value="ECO:0007669"/>
    <property type="project" value="UniProtKB-ARBA"/>
</dbReference>
<evidence type="ECO:0000259" key="2">
    <source>
        <dbReference type="Pfam" id="PF22600"/>
    </source>
</evidence>
<dbReference type="Proteomes" id="UP000054988">
    <property type="component" value="Unassembled WGS sequence"/>
</dbReference>
<dbReference type="EMBL" id="LATX01001586">
    <property type="protein sequence ID" value="KTB40429.1"/>
    <property type="molecule type" value="Genomic_DNA"/>
</dbReference>
<dbReference type="SUPFAM" id="SSF81631">
    <property type="entry name" value="PAP/OAS1 substrate-binding domain"/>
    <property type="match status" value="1"/>
</dbReference>
<accession>A0A0W0FVM9</accession>
<reference evidence="3 4" key="1">
    <citation type="submission" date="2015-12" db="EMBL/GenBank/DDBJ databases">
        <title>Draft genome sequence of Moniliophthora roreri, the causal agent of frosty pod rot of cacao.</title>
        <authorList>
            <person name="Aime M.C."/>
            <person name="Diaz-Valderrama J.R."/>
            <person name="Kijpornyongpan T."/>
            <person name="Phillips-Mora W."/>
        </authorList>
    </citation>
    <scope>NUCLEOTIDE SEQUENCE [LARGE SCALE GENOMIC DNA]</scope>
    <source>
        <strain evidence="3 4">MCA 2952</strain>
    </source>
</reference>
<proteinExistence type="predicted"/>
<dbReference type="SUPFAM" id="SSF81301">
    <property type="entry name" value="Nucleotidyltransferase"/>
    <property type="match status" value="1"/>
</dbReference>
<feature type="domain" description="Poly(A) RNA polymerase mitochondrial-like central palm" evidence="2">
    <location>
        <begin position="129"/>
        <end position="257"/>
    </location>
</feature>
<comment type="caution">
    <text evidence="3">The sequence shown here is derived from an EMBL/GenBank/DDBJ whole genome shotgun (WGS) entry which is preliminary data.</text>
</comment>
<feature type="region of interest" description="Disordered" evidence="1">
    <location>
        <begin position="71"/>
        <end position="112"/>
    </location>
</feature>
<dbReference type="InterPro" id="IPR043519">
    <property type="entry name" value="NT_sf"/>
</dbReference>
<dbReference type="AlphaFoldDB" id="A0A0W0FVM9"/>
<dbReference type="Gene3D" id="1.10.1410.10">
    <property type="match status" value="1"/>
</dbReference>
<dbReference type="GO" id="GO:0031123">
    <property type="term" value="P:RNA 3'-end processing"/>
    <property type="evidence" value="ECO:0007669"/>
    <property type="project" value="TreeGrafter"/>
</dbReference>
<organism evidence="3 4">
    <name type="scientific">Moniliophthora roreri</name>
    <name type="common">Frosty pod rot fungus</name>
    <name type="synonym">Monilia roreri</name>
    <dbReference type="NCBI Taxonomy" id="221103"/>
    <lineage>
        <taxon>Eukaryota</taxon>
        <taxon>Fungi</taxon>
        <taxon>Dikarya</taxon>
        <taxon>Basidiomycota</taxon>
        <taxon>Agaricomycotina</taxon>
        <taxon>Agaricomycetes</taxon>
        <taxon>Agaricomycetidae</taxon>
        <taxon>Agaricales</taxon>
        <taxon>Marasmiineae</taxon>
        <taxon>Marasmiaceae</taxon>
        <taxon>Moniliophthora</taxon>
    </lineage>
</organism>
<sequence>MLQAASRSCLAARCNYNQQGVVIQDKTLRGSNNFLALRHICTDRPRTTLQLRLPPLTPYLRLKSRFRYEYSSPASPAHNDESPGSVHISQSDDQEDRREEPNQTQAPSDDNLFSDFSLRRMMVFDVPPSVMKAREFTLQRVQEALSRRFSKSYRAALFGGTVYGVSTPKSDLDIVILDAGREFGRRVSKKAADLPKVYNIQAVAGALRKHDFNIREVVPKAKVPIVKFHDPETNLECDINVNDLHGVYNTALLKRYCDATPLLRPMLAFIKLWAKPLGLNDPAQDGSIVTFSSYHYALMTIALLQAEGSLPRLQQDLPPLSMKKGPTRGCFELDGKLIDGRCREVSSEWKPRIEMKLDAALIMWFRFWAHEYDYREQVIDPVIGKIDVPFADKRFTIKSPVQLRDVFTGKNLTTNIGRSATRVFREDCAEFLQLIEDDKRTRQLVEAVWGRLERRFIWRDAATTTDEDFEGPIDTKLFRWRKPLRNPKLR</sequence>
<dbReference type="GO" id="GO:0016779">
    <property type="term" value="F:nucleotidyltransferase activity"/>
    <property type="evidence" value="ECO:0007669"/>
    <property type="project" value="UniProtKB-ARBA"/>
</dbReference>
<name>A0A0W0FVM9_MONRR</name>
<dbReference type="InterPro" id="IPR054708">
    <property type="entry name" value="MTPAP-like_central"/>
</dbReference>
<dbReference type="PANTHER" id="PTHR12271">
    <property type="entry name" value="POLY A POLYMERASE CID PAP -RELATED"/>
    <property type="match status" value="1"/>
</dbReference>
<gene>
    <name evidence="3" type="ORF">WG66_7013</name>
</gene>
<dbReference type="eggNOG" id="KOG2277">
    <property type="taxonomic scope" value="Eukaryota"/>
</dbReference>
<dbReference type="PANTHER" id="PTHR12271:SF40">
    <property type="entry name" value="POLY(A) RNA POLYMERASE GLD2"/>
    <property type="match status" value="1"/>
</dbReference>
<dbReference type="CDD" id="cd05402">
    <property type="entry name" value="NT_PAP_TUTase"/>
    <property type="match status" value="1"/>
</dbReference>